<keyword evidence="5" id="KW-1185">Reference proteome</keyword>
<dbReference type="Proteomes" id="UP000677918">
    <property type="component" value="Unassembled WGS sequence"/>
</dbReference>
<evidence type="ECO:0000313" key="5">
    <source>
        <dbReference type="Proteomes" id="UP000677918"/>
    </source>
</evidence>
<reference evidence="4" key="1">
    <citation type="submission" date="2021-04" db="EMBL/GenBank/DDBJ databases">
        <title>Draft genome sequence of Xylanibacillus composti strain K13.</title>
        <authorList>
            <person name="Uke A."/>
            <person name="Chhe C."/>
            <person name="Baramee S."/>
            <person name="Kosugi A."/>
        </authorList>
    </citation>
    <scope>NUCLEOTIDE SEQUENCE</scope>
    <source>
        <strain evidence="4">K13</strain>
    </source>
</reference>
<dbReference type="AlphaFoldDB" id="A0A8J4GYD5"/>
<name>A0A8J4GYD5_9BACL</name>
<feature type="compositionally biased region" description="Basic and acidic residues" evidence="2">
    <location>
        <begin position="29"/>
        <end position="43"/>
    </location>
</feature>
<feature type="signal peptide" evidence="3">
    <location>
        <begin position="1"/>
        <end position="24"/>
    </location>
</feature>
<keyword evidence="3" id="KW-0732">Signal</keyword>
<feature type="coiled-coil region" evidence="1">
    <location>
        <begin position="93"/>
        <end position="146"/>
    </location>
</feature>
<accession>A0A8J4GYD5</accession>
<dbReference type="RefSeq" id="WP_213410067.1">
    <property type="nucleotide sequence ID" value="NZ_BOVK01000004.1"/>
</dbReference>
<proteinExistence type="predicted"/>
<organism evidence="4 5">
    <name type="scientific">Xylanibacillus composti</name>
    <dbReference type="NCBI Taxonomy" id="1572762"/>
    <lineage>
        <taxon>Bacteria</taxon>
        <taxon>Bacillati</taxon>
        <taxon>Bacillota</taxon>
        <taxon>Bacilli</taxon>
        <taxon>Bacillales</taxon>
        <taxon>Paenibacillaceae</taxon>
        <taxon>Xylanibacillus</taxon>
    </lineage>
</organism>
<evidence type="ECO:0000313" key="4">
    <source>
        <dbReference type="EMBL" id="GIQ67468.1"/>
    </source>
</evidence>
<keyword evidence="1" id="KW-0175">Coiled coil</keyword>
<evidence type="ECO:0000256" key="2">
    <source>
        <dbReference type="SAM" id="MobiDB-lite"/>
    </source>
</evidence>
<feature type="chain" id="PRO_5035307463" evidence="3">
    <location>
        <begin position="25"/>
        <end position="166"/>
    </location>
</feature>
<gene>
    <name evidence="4" type="ORF">XYCOK13_02920</name>
</gene>
<sequence>MVNKWLAAGLAVLLMASGGGMSLAANPDHSTEGHNHAEHEGHGHAHAHGWPHKKEKKSEHFELMMQVMEKKEALFEQTLIAAEKGNIRGIQAVKGYHDELKKLSAANKELGQKLMAEREALLQAKKKEDKKAVQAHMKEMKKLVENMHGNLKATSDLLDKAAEALR</sequence>
<comment type="caution">
    <text evidence="4">The sequence shown here is derived from an EMBL/GenBank/DDBJ whole genome shotgun (WGS) entry which is preliminary data.</text>
</comment>
<protein>
    <submittedName>
        <fullName evidence="4">Uncharacterized protein</fullName>
    </submittedName>
</protein>
<evidence type="ECO:0000256" key="3">
    <source>
        <dbReference type="SAM" id="SignalP"/>
    </source>
</evidence>
<feature type="region of interest" description="Disordered" evidence="2">
    <location>
        <begin position="25"/>
        <end position="57"/>
    </location>
</feature>
<feature type="compositionally biased region" description="Basic residues" evidence="2">
    <location>
        <begin position="44"/>
        <end position="55"/>
    </location>
</feature>
<evidence type="ECO:0000256" key="1">
    <source>
        <dbReference type="SAM" id="Coils"/>
    </source>
</evidence>
<dbReference type="EMBL" id="BOVK01000004">
    <property type="protein sequence ID" value="GIQ67468.1"/>
    <property type="molecule type" value="Genomic_DNA"/>
</dbReference>